<organism evidence="2 3">
    <name type="scientific">Acropora cervicornis</name>
    <name type="common">Staghorn coral</name>
    <dbReference type="NCBI Taxonomy" id="6130"/>
    <lineage>
        <taxon>Eukaryota</taxon>
        <taxon>Metazoa</taxon>
        <taxon>Cnidaria</taxon>
        <taxon>Anthozoa</taxon>
        <taxon>Hexacorallia</taxon>
        <taxon>Scleractinia</taxon>
        <taxon>Astrocoeniina</taxon>
        <taxon>Acroporidae</taxon>
        <taxon>Acropora</taxon>
    </lineage>
</organism>
<evidence type="ECO:0000256" key="1">
    <source>
        <dbReference type="SAM" id="MobiDB-lite"/>
    </source>
</evidence>
<gene>
    <name evidence="2" type="ORF">P5673_019853</name>
</gene>
<comment type="caution">
    <text evidence="2">The sequence shown here is derived from an EMBL/GenBank/DDBJ whole genome shotgun (WGS) entry which is preliminary data.</text>
</comment>
<dbReference type="EMBL" id="JARQWQ010000047">
    <property type="protein sequence ID" value="KAK2557876.1"/>
    <property type="molecule type" value="Genomic_DNA"/>
</dbReference>
<reference evidence="2" key="2">
    <citation type="journal article" date="2023" name="Science">
        <title>Genomic signatures of disease resistance in endangered staghorn corals.</title>
        <authorList>
            <person name="Vollmer S.V."/>
            <person name="Selwyn J.D."/>
            <person name="Despard B.A."/>
            <person name="Roesel C.L."/>
        </authorList>
    </citation>
    <scope>NUCLEOTIDE SEQUENCE</scope>
    <source>
        <strain evidence="2">K2</strain>
    </source>
</reference>
<protein>
    <submittedName>
        <fullName evidence="2">Uncharacterized protein</fullName>
    </submittedName>
</protein>
<name>A0AAD9QAS5_ACRCE</name>
<dbReference type="AlphaFoldDB" id="A0AAD9QAS5"/>
<accession>A0AAD9QAS5</accession>
<evidence type="ECO:0000313" key="2">
    <source>
        <dbReference type="EMBL" id="KAK2557876.1"/>
    </source>
</evidence>
<dbReference type="Proteomes" id="UP001249851">
    <property type="component" value="Unassembled WGS sequence"/>
</dbReference>
<feature type="region of interest" description="Disordered" evidence="1">
    <location>
        <begin position="1"/>
        <end position="40"/>
    </location>
</feature>
<keyword evidence="3" id="KW-1185">Reference proteome</keyword>
<evidence type="ECO:0000313" key="3">
    <source>
        <dbReference type="Proteomes" id="UP001249851"/>
    </source>
</evidence>
<reference evidence="2" key="1">
    <citation type="journal article" date="2023" name="G3 (Bethesda)">
        <title>Whole genome assembly and annotation of the endangered Caribbean coral Acropora cervicornis.</title>
        <authorList>
            <person name="Selwyn J.D."/>
            <person name="Vollmer S.V."/>
        </authorList>
    </citation>
    <scope>NUCLEOTIDE SEQUENCE</scope>
    <source>
        <strain evidence="2">K2</strain>
    </source>
</reference>
<sequence length="84" mass="9372">MGKSSSFPHCKGIEENGHIRGGFSDGLPAPGAFEKEKSPQRKNIYGDLQNLLQYSHKRGLQIPMEIDKPFKGRSTYENSVSAYD</sequence>
<proteinExistence type="predicted"/>